<evidence type="ECO:0000313" key="2">
    <source>
        <dbReference type="Proteomes" id="UP000824017"/>
    </source>
</evidence>
<name>A0A9D2D9Q4_9FIRM</name>
<organism evidence="1 2">
    <name type="scientific">Candidatus Mediterraneibacter stercorigallinarum</name>
    <dbReference type="NCBI Taxonomy" id="2838686"/>
    <lineage>
        <taxon>Bacteria</taxon>
        <taxon>Bacillati</taxon>
        <taxon>Bacillota</taxon>
        <taxon>Clostridia</taxon>
        <taxon>Lachnospirales</taxon>
        <taxon>Lachnospiraceae</taxon>
        <taxon>Mediterraneibacter</taxon>
    </lineage>
</organism>
<protein>
    <submittedName>
        <fullName evidence="1">DUF2812 domain-containing protein</fullName>
    </submittedName>
</protein>
<comment type="caution">
    <text evidence="1">The sequence shown here is derived from an EMBL/GenBank/DDBJ whole genome shotgun (WGS) entry which is preliminary data.</text>
</comment>
<dbReference type="AlphaFoldDB" id="A0A9D2D9Q4"/>
<evidence type="ECO:0000313" key="1">
    <source>
        <dbReference type="EMBL" id="HIZ12910.1"/>
    </source>
</evidence>
<accession>A0A9D2D9Q4</accession>
<dbReference type="InterPro" id="IPR021359">
    <property type="entry name" value="DUF2812"/>
</dbReference>
<dbReference type="Proteomes" id="UP000824017">
    <property type="component" value="Unassembled WGS sequence"/>
</dbReference>
<dbReference type="Pfam" id="PF11193">
    <property type="entry name" value="DUF2812"/>
    <property type="match status" value="1"/>
</dbReference>
<reference evidence="1" key="1">
    <citation type="journal article" date="2021" name="PeerJ">
        <title>Extensive microbial diversity within the chicken gut microbiome revealed by metagenomics and culture.</title>
        <authorList>
            <person name="Gilroy R."/>
            <person name="Ravi A."/>
            <person name="Getino M."/>
            <person name="Pursley I."/>
            <person name="Horton D.L."/>
            <person name="Alikhan N.F."/>
            <person name="Baker D."/>
            <person name="Gharbi K."/>
            <person name="Hall N."/>
            <person name="Watson M."/>
            <person name="Adriaenssens E.M."/>
            <person name="Foster-Nyarko E."/>
            <person name="Jarju S."/>
            <person name="Secka A."/>
            <person name="Antonio M."/>
            <person name="Oren A."/>
            <person name="Chaudhuri R.R."/>
            <person name="La Ragione R."/>
            <person name="Hildebrand F."/>
            <person name="Pallen M.J."/>
        </authorList>
    </citation>
    <scope>NUCLEOTIDE SEQUENCE</scope>
    <source>
        <strain evidence="1">ChiGjej1B1-13045</strain>
    </source>
</reference>
<gene>
    <name evidence="1" type="ORF">H9817_03140</name>
</gene>
<reference evidence="1" key="2">
    <citation type="submission" date="2021-04" db="EMBL/GenBank/DDBJ databases">
        <authorList>
            <person name="Gilroy R."/>
        </authorList>
    </citation>
    <scope>NUCLEOTIDE SEQUENCE</scope>
    <source>
        <strain evidence="1">ChiGjej1B1-13045</strain>
    </source>
</reference>
<dbReference type="EMBL" id="DXCD01000083">
    <property type="protein sequence ID" value="HIZ12910.1"/>
    <property type="molecule type" value="Genomic_DNA"/>
</dbReference>
<proteinExistence type="predicted"/>
<sequence>MTFLPAAGWRYIRGDWKQDIHYFERISLNAPEEFFSDEPSKASRYMRQAKIRLASFSVMVSCFTASQKHTLCPVR</sequence>